<accession>A0AAD8C1N7</accession>
<reference evidence="1" key="1">
    <citation type="journal article" date="2023" name="PLoS Negl. Trop. Dis.">
        <title>A genome sequence for Biomphalaria pfeifferi, the major vector snail for the human-infecting parasite Schistosoma mansoni.</title>
        <authorList>
            <person name="Bu L."/>
            <person name="Lu L."/>
            <person name="Laidemitt M.R."/>
            <person name="Zhang S.M."/>
            <person name="Mutuku M."/>
            <person name="Mkoji G."/>
            <person name="Steinauer M."/>
            <person name="Loker E.S."/>
        </authorList>
    </citation>
    <scope>NUCLEOTIDE SEQUENCE</scope>
    <source>
        <strain evidence="1">KasaAsao</strain>
    </source>
</reference>
<name>A0AAD8C1N7_BIOPF</name>
<gene>
    <name evidence="1" type="ORF">Bpfe_006743</name>
</gene>
<sequence length="55" mass="5959">SQRFTASHSALTSSLYHHNAMLLSHSALTSSLYHHNAMLLSHNALSAPHCTLTTS</sequence>
<comment type="caution">
    <text evidence="1">The sequence shown here is derived from an EMBL/GenBank/DDBJ whole genome shotgun (WGS) entry which is preliminary data.</text>
</comment>
<feature type="non-terminal residue" evidence="1">
    <location>
        <position position="1"/>
    </location>
</feature>
<keyword evidence="2" id="KW-1185">Reference proteome</keyword>
<dbReference type="AlphaFoldDB" id="A0AAD8C1N7"/>
<evidence type="ECO:0000313" key="2">
    <source>
        <dbReference type="Proteomes" id="UP001233172"/>
    </source>
</evidence>
<organism evidence="1 2">
    <name type="scientific">Biomphalaria pfeifferi</name>
    <name type="common">Bloodfluke planorb</name>
    <name type="synonym">Freshwater snail</name>
    <dbReference type="NCBI Taxonomy" id="112525"/>
    <lineage>
        <taxon>Eukaryota</taxon>
        <taxon>Metazoa</taxon>
        <taxon>Spiralia</taxon>
        <taxon>Lophotrochozoa</taxon>
        <taxon>Mollusca</taxon>
        <taxon>Gastropoda</taxon>
        <taxon>Heterobranchia</taxon>
        <taxon>Euthyneura</taxon>
        <taxon>Panpulmonata</taxon>
        <taxon>Hygrophila</taxon>
        <taxon>Lymnaeoidea</taxon>
        <taxon>Planorbidae</taxon>
        <taxon>Biomphalaria</taxon>
    </lineage>
</organism>
<evidence type="ECO:0000313" key="1">
    <source>
        <dbReference type="EMBL" id="KAK0064058.1"/>
    </source>
</evidence>
<proteinExistence type="predicted"/>
<dbReference type="EMBL" id="JASAOG010000019">
    <property type="protein sequence ID" value="KAK0064058.1"/>
    <property type="molecule type" value="Genomic_DNA"/>
</dbReference>
<protein>
    <submittedName>
        <fullName evidence="1">Uncharacterized protein</fullName>
    </submittedName>
</protein>
<reference evidence="1" key="2">
    <citation type="submission" date="2023-04" db="EMBL/GenBank/DDBJ databases">
        <authorList>
            <person name="Bu L."/>
            <person name="Lu L."/>
            <person name="Laidemitt M.R."/>
            <person name="Zhang S.M."/>
            <person name="Mutuku M."/>
            <person name="Mkoji G."/>
            <person name="Steinauer M."/>
            <person name="Loker E.S."/>
        </authorList>
    </citation>
    <scope>NUCLEOTIDE SEQUENCE</scope>
    <source>
        <strain evidence="1">KasaAsao</strain>
        <tissue evidence="1">Whole Snail</tissue>
    </source>
</reference>
<dbReference type="Proteomes" id="UP001233172">
    <property type="component" value="Unassembled WGS sequence"/>
</dbReference>